<feature type="transmembrane region" description="Helical" evidence="1">
    <location>
        <begin position="72"/>
        <end position="89"/>
    </location>
</feature>
<keyword evidence="3" id="KW-1185">Reference proteome</keyword>
<proteinExistence type="predicted"/>
<keyword evidence="1" id="KW-0472">Membrane</keyword>
<sequence>MTQLLDALVALSQMMPYVPPHVAPWLTFMQVTLIVLPFVFFKYRAARMMILAQIVNFAIGITVFMAEGNQVTKLFGLGHVAWIYPMWLFARDVRTDLWTPYRVYAGIAALTIAISLVLDVRDTALWVAGDRGTTLVGLPEGHPLAGPSGD</sequence>
<evidence type="ECO:0000313" key="3">
    <source>
        <dbReference type="Proteomes" id="UP000470384"/>
    </source>
</evidence>
<feature type="transmembrane region" description="Helical" evidence="1">
    <location>
        <begin position="22"/>
        <end position="41"/>
    </location>
</feature>
<feature type="transmembrane region" description="Helical" evidence="1">
    <location>
        <begin position="101"/>
        <end position="118"/>
    </location>
</feature>
<dbReference type="GeneID" id="300654892"/>
<keyword evidence="1" id="KW-0812">Transmembrane</keyword>
<name>A0A845QBU3_9HYPH</name>
<evidence type="ECO:0000313" key="2">
    <source>
        <dbReference type="EMBL" id="NBG95640.1"/>
    </source>
</evidence>
<dbReference type="Proteomes" id="UP000470384">
    <property type="component" value="Unassembled WGS sequence"/>
</dbReference>
<gene>
    <name evidence="2" type="ORF">GTQ45_07830</name>
</gene>
<evidence type="ECO:0000256" key="1">
    <source>
        <dbReference type="SAM" id="Phobius"/>
    </source>
</evidence>
<feature type="transmembrane region" description="Helical" evidence="1">
    <location>
        <begin position="48"/>
        <end position="66"/>
    </location>
</feature>
<reference evidence="2 3" key="1">
    <citation type="journal article" date="2016" name="Int. J. Syst. Evol. Microbiol.">
        <title>Pyruvatibacter mobilis gen. nov., sp. nov., a marine bacterium from the culture broth of Picochlorum sp. 122.</title>
        <authorList>
            <person name="Wang G."/>
            <person name="Tang M."/>
            <person name="Wu H."/>
            <person name="Dai S."/>
            <person name="Li T."/>
            <person name="Chen C."/>
            <person name="He H."/>
            <person name="Fan J."/>
            <person name="Xiang W."/>
            <person name="Li X."/>
        </authorList>
    </citation>
    <scope>NUCLEOTIDE SEQUENCE [LARGE SCALE GENOMIC DNA]</scope>
    <source>
        <strain evidence="2 3">GYP-11</strain>
    </source>
</reference>
<protein>
    <submittedName>
        <fullName evidence="2">Uncharacterized protein</fullName>
    </submittedName>
</protein>
<dbReference type="RefSeq" id="WP_160587560.1">
    <property type="nucleotide sequence ID" value="NZ_BMHN01000001.1"/>
</dbReference>
<accession>A0A845QBU3</accession>
<dbReference type="OrthoDB" id="7619983at2"/>
<dbReference type="EMBL" id="WXYQ01000005">
    <property type="protein sequence ID" value="NBG95640.1"/>
    <property type="molecule type" value="Genomic_DNA"/>
</dbReference>
<organism evidence="2 3">
    <name type="scientific">Pyruvatibacter mobilis</name>
    <dbReference type="NCBI Taxonomy" id="1712261"/>
    <lineage>
        <taxon>Bacteria</taxon>
        <taxon>Pseudomonadati</taxon>
        <taxon>Pseudomonadota</taxon>
        <taxon>Alphaproteobacteria</taxon>
        <taxon>Hyphomicrobiales</taxon>
        <taxon>Parvibaculaceae</taxon>
        <taxon>Pyruvatibacter</taxon>
    </lineage>
</organism>
<comment type="caution">
    <text evidence="2">The sequence shown here is derived from an EMBL/GenBank/DDBJ whole genome shotgun (WGS) entry which is preliminary data.</text>
</comment>
<dbReference type="AlphaFoldDB" id="A0A845QBU3"/>
<keyword evidence="1" id="KW-1133">Transmembrane helix</keyword>